<dbReference type="OrthoDB" id="9789562at2"/>
<dbReference type="Proteomes" id="UP000054823">
    <property type="component" value="Unassembled WGS sequence"/>
</dbReference>
<dbReference type="SUPFAM" id="SSF52540">
    <property type="entry name" value="P-loop containing nucleoside triphosphate hydrolases"/>
    <property type="match status" value="1"/>
</dbReference>
<evidence type="ECO:0000259" key="1">
    <source>
        <dbReference type="Pfam" id="PF13166"/>
    </source>
</evidence>
<feature type="domain" description="Protein CR006 P-loop" evidence="1">
    <location>
        <begin position="152"/>
        <end position="349"/>
    </location>
</feature>
<dbReference type="InterPro" id="IPR027417">
    <property type="entry name" value="P-loop_NTPase"/>
</dbReference>
<dbReference type="Gene3D" id="3.40.50.300">
    <property type="entry name" value="P-loop containing nucleotide triphosphate hydrolases"/>
    <property type="match status" value="1"/>
</dbReference>
<evidence type="ECO:0000313" key="2">
    <source>
        <dbReference type="EMBL" id="CUH51701.1"/>
    </source>
</evidence>
<evidence type="ECO:0000313" key="3">
    <source>
        <dbReference type="Proteomes" id="UP000054823"/>
    </source>
</evidence>
<keyword evidence="3" id="KW-1185">Reference proteome</keyword>
<sequence length="391" mass="44601">MSQTLEEIAKQLRDANKKVQLIYAFNGTGKTRLSRAMKELIAPKPEEGEDGEPSREKVLYYNAFTEDLFYWDNDLLGDAEPKLLIQPNTFTDWILGEQGKGNEIVANFQHYTNKNLTPVFLEKDGQKAGEKTYPSVSFSITTGDDEATTGIKISKGEESNFIWSIFYTLIEEVVSVLSVPEFGDRSTNQFDKLEYVFIDDPVSSLDDNHLIELAQTLATLIKDAPQDGPKFIITTHNPLFFNVLFNALKSGFKYQLSQHEDGTFSLDRWNNDSPFSYHLHLIEKLKTASDGDGFEKYHYNLLRNILEKTSTFMGYEDWADLLPRTAEGTSDAYLKRIVDISSHSKHAGDEQPQLSKDDKRVLGYLLSETANKKYEFAERYRMLVKEEAKNG</sequence>
<gene>
    <name evidence="2" type="ORF">SHM7688_01140</name>
</gene>
<name>A0A0P1F9N8_9RHOB</name>
<protein>
    <recommendedName>
        <fullName evidence="1">Protein CR006 P-loop domain-containing protein</fullName>
    </recommendedName>
</protein>
<dbReference type="AlphaFoldDB" id="A0A0P1F9N8"/>
<dbReference type="InterPro" id="IPR026866">
    <property type="entry name" value="CR006_AAA"/>
</dbReference>
<dbReference type="EMBL" id="CYPW01000007">
    <property type="protein sequence ID" value="CUH51701.1"/>
    <property type="molecule type" value="Genomic_DNA"/>
</dbReference>
<reference evidence="2 3" key="1">
    <citation type="submission" date="2015-09" db="EMBL/GenBank/DDBJ databases">
        <authorList>
            <consortium name="Swine Surveillance"/>
        </authorList>
    </citation>
    <scope>NUCLEOTIDE SEQUENCE [LARGE SCALE GENOMIC DNA]</scope>
    <source>
        <strain evidence="2 3">CECT 7688</strain>
    </source>
</reference>
<dbReference type="STRING" id="321267.SHM7688_01140"/>
<dbReference type="RefSeq" id="WP_058239054.1">
    <property type="nucleotide sequence ID" value="NZ_CYPW01000007.1"/>
</dbReference>
<organism evidence="2 3">
    <name type="scientific">Shimia marina</name>
    <dbReference type="NCBI Taxonomy" id="321267"/>
    <lineage>
        <taxon>Bacteria</taxon>
        <taxon>Pseudomonadati</taxon>
        <taxon>Pseudomonadota</taxon>
        <taxon>Alphaproteobacteria</taxon>
        <taxon>Rhodobacterales</taxon>
        <taxon>Roseobacteraceae</taxon>
    </lineage>
</organism>
<proteinExistence type="predicted"/>
<dbReference type="Pfam" id="PF13166">
    <property type="entry name" value="AAA_13"/>
    <property type="match status" value="1"/>
</dbReference>
<accession>A0A0P1F9N8</accession>